<dbReference type="HOGENOM" id="CLU_2609508_0_0_1"/>
<organism evidence="1 2">
    <name type="scientific">Leersia perrieri</name>
    <dbReference type="NCBI Taxonomy" id="77586"/>
    <lineage>
        <taxon>Eukaryota</taxon>
        <taxon>Viridiplantae</taxon>
        <taxon>Streptophyta</taxon>
        <taxon>Embryophyta</taxon>
        <taxon>Tracheophyta</taxon>
        <taxon>Spermatophyta</taxon>
        <taxon>Magnoliopsida</taxon>
        <taxon>Liliopsida</taxon>
        <taxon>Poales</taxon>
        <taxon>Poaceae</taxon>
        <taxon>BOP clade</taxon>
        <taxon>Oryzoideae</taxon>
        <taxon>Oryzeae</taxon>
        <taxon>Oryzinae</taxon>
        <taxon>Leersia</taxon>
    </lineage>
</organism>
<protein>
    <submittedName>
        <fullName evidence="1">Uncharacterized protein</fullName>
    </submittedName>
</protein>
<proteinExistence type="predicted"/>
<dbReference type="EnsemblPlants" id="LPERR06G07140.1">
    <property type="protein sequence ID" value="LPERR06G07140.1"/>
    <property type="gene ID" value="LPERR06G07140"/>
</dbReference>
<reference evidence="1 2" key="1">
    <citation type="submission" date="2012-08" db="EMBL/GenBank/DDBJ databases">
        <title>Oryza genome evolution.</title>
        <authorList>
            <person name="Wing R.A."/>
        </authorList>
    </citation>
    <scope>NUCLEOTIDE SEQUENCE</scope>
</reference>
<dbReference type="Proteomes" id="UP000032180">
    <property type="component" value="Chromosome 6"/>
</dbReference>
<keyword evidence="2" id="KW-1185">Reference proteome</keyword>
<name>A0A0D9WNE1_9ORYZ</name>
<reference evidence="1" key="3">
    <citation type="submission" date="2015-04" db="UniProtKB">
        <authorList>
            <consortium name="EnsemblPlants"/>
        </authorList>
    </citation>
    <scope>IDENTIFICATION</scope>
</reference>
<accession>A0A0D9WNE1</accession>
<dbReference type="AlphaFoldDB" id="A0A0D9WNE1"/>
<evidence type="ECO:0000313" key="2">
    <source>
        <dbReference type="Proteomes" id="UP000032180"/>
    </source>
</evidence>
<evidence type="ECO:0000313" key="1">
    <source>
        <dbReference type="EnsemblPlants" id="LPERR06G07140.1"/>
    </source>
</evidence>
<reference evidence="2" key="2">
    <citation type="submission" date="2013-12" db="EMBL/GenBank/DDBJ databases">
        <authorList>
            <person name="Yu Y."/>
            <person name="Lee S."/>
            <person name="de Baynast K."/>
            <person name="Wissotski M."/>
            <person name="Liu L."/>
            <person name="Talag J."/>
            <person name="Goicoechea J."/>
            <person name="Angelova A."/>
            <person name="Jetty R."/>
            <person name="Kudrna D."/>
            <person name="Golser W."/>
            <person name="Rivera L."/>
            <person name="Zhang J."/>
            <person name="Wing R."/>
        </authorList>
    </citation>
    <scope>NUCLEOTIDE SEQUENCE</scope>
</reference>
<sequence length="79" mass="8850">MVAEINTKLKKTVMPAWFHSQSKSPKIFADVCYRSNANHVTVRDVQGSRGGWLLSNDQQQVRNPAREVLAALIPSWASI</sequence>
<dbReference type="Gramene" id="LPERR06G07140.1">
    <property type="protein sequence ID" value="LPERR06G07140.1"/>
    <property type="gene ID" value="LPERR06G07140"/>
</dbReference>